<dbReference type="OrthoDB" id="9809248at2"/>
<dbReference type="FunFam" id="1.10.3370.10:FF:000001">
    <property type="entry name" value="Preprotein translocase subunit SecY"/>
    <property type="match status" value="1"/>
</dbReference>
<keyword evidence="7 10" id="KW-0811">Translocation</keyword>
<evidence type="ECO:0000256" key="8">
    <source>
        <dbReference type="ARBA" id="ARBA00023136"/>
    </source>
</evidence>
<feature type="transmembrane region" description="Helical" evidence="10">
    <location>
        <begin position="311"/>
        <end position="328"/>
    </location>
</feature>
<dbReference type="PRINTS" id="PR00303">
    <property type="entry name" value="SECYTRNLCASE"/>
</dbReference>
<sequence>MFTFIKNAFTTRDIRRRILFTLFIFAVFRLGVHIPVPGVNAEALKTIADSGILGLLNTFGGGALKRFSLFAMGVSPYITASIIMQLLQMDLVPKFTEWSKQGEVGRRKLNQASTYLAIIMGFFQSLGLAYGFNQLSGLGLIANPTATTFVTIALVLTAGTMLLVWMGEQITRNGIGNGVSMIIFAGIVSEVPKDIYQYVQTSLVGAGDKFTQNLLILLGILLILVLAIIMVVLVERAQRRIPIHHSKRASGAKYMAHLPLKINSAGVIPVIFASSFITTPQQIFSFMDMSNKHWIIREIVKVFDLRHPYGAIFYTLLLIAFTYFYALIQVNPEKVAENLQKQSGYIPSVRPGNDTESYLTTILNRLSGVGAIYLVIIAVAPIVVGFFIDVPMTLSLSGTSLLIVVGVAIETAKQVEGRMVKRRYKGFLNLQN</sequence>
<dbReference type="RefSeq" id="WP_092571489.1">
    <property type="nucleotide sequence ID" value="NZ_CALUDV010000001.1"/>
</dbReference>
<evidence type="ECO:0000256" key="2">
    <source>
        <dbReference type="ARBA" id="ARBA00005751"/>
    </source>
</evidence>
<organism evidence="12 13">
    <name type="scientific">Ignavigranum ruoffiae</name>
    <dbReference type="NCBI Taxonomy" id="89093"/>
    <lineage>
        <taxon>Bacteria</taxon>
        <taxon>Bacillati</taxon>
        <taxon>Bacillota</taxon>
        <taxon>Bacilli</taxon>
        <taxon>Lactobacillales</taxon>
        <taxon>Aerococcaceae</taxon>
        <taxon>Ignavigranum</taxon>
    </lineage>
</organism>
<protein>
    <recommendedName>
        <fullName evidence="9 10">Protein translocase subunit SecY</fullName>
    </recommendedName>
</protein>
<keyword evidence="6 10" id="KW-1133">Transmembrane helix</keyword>
<keyword evidence="8 10" id="KW-0472">Membrane</keyword>
<dbReference type="InterPro" id="IPR030659">
    <property type="entry name" value="SecY_CS"/>
</dbReference>
<dbReference type="PANTHER" id="PTHR10906">
    <property type="entry name" value="SECY/SEC61-ALPHA FAMILY MEMBER"/>
    <property type="match status" value="1"/>
</dbReference>
<comment type="caution">
    <text evidence="10">Lacks conserved residue(s) required for the propagation of feature annotation.</text>
</comment>
<gene>
    <name evidence="10" type="primary">secY</name>
    <name evidence="12" type="ORF">SAMN04488558_10538</name>
</gene>
<dbReference type="GO" id="GO:0043952">
    <property type="term" value="P:protein transport by the Sec complex"/>
    <property type="evidence" value="ECO:0007669"/>
    <property type="project" value="UniProtKB-UniRule"/>
</dbReference>
<feature type="transmembrane region" description="Helical" evidence="10">
    <location>
        <begin position="254"/>
        <end position="277"/>
    </location>
</feature>
<dbReference type="GO" id="GO:0005886">
    <property type="term" value="C:plasma membrane"/>
    <property type="evidence" value="ECO:0007669"/>
    <property type="project" value="UniProtKB-SubCell"/>
</dbReference>
<keyword evidence="5 10" id="KW-0653">Protein transport</keyword>
<dbReference type="Gene3D" id="1.10.3370.10">
    <property type="entry name" value="SecY subunit domain"/>
    <property type="match status" value="1"/>
</dbReference>
<comment type="function">
    <text evidence="10">The central subunit of the protein translocation channel SecYEG. Consists of two halves formed by TMs 1-5 and 6-10. These two domains form a lateral gate at the front which open onto the bilayer between TMs 2 and 7, and are clamped together by SecE at the back. The channel is closed by both a pore ring composed of hydrophobic SecY resides and a short helix (helix 2A) on the extracellular side of the membrane which forms a plug. The plug probably moves laterally to allow the channel to open. The ring and the pore may move independently.</text>
</comment>
<evidence type="ECO:0000313" key="13">
    <source>
        <dbReference type="Proteomes" id="UP000198833"/>
    </source>
</evidence>
<comment type="subunit">
    <text evidence="10">Component of the Sec protein translocase complex. Heterotrimer consisting of SecY, SecE and SecG subunits. The heterotrimers can form oligomers, although 1 heterotrimer is thought to be able to translocate proteins. Interacts with the ribosome. Interacts with SecDF, and other proteins may be involved. Interacts with SecA.</text>
</comment>
<evidence type="ECO:0000256" key="4">
    <source>
        <dbReference type="ARBA" id="ARBA00022692"/>
    </source>
</evidence>
<dbReference type="InterPro" id="IPR023201">
    <property type="entry name" value="SecY_dom_sf"/>
</dbReference>
<proteinExistence type="inferred from homology"/>
<keyword evidence="10" id="KW-1003">Cell membrane</keyword>
<feature type="transmembrane region" description="Helical" evidence="10">
    <location>
        <begin position="174"/>
        <end position="192"/>
    </location>
</feature>
<feature type="transmembrane region" description="Helical" evidence="10">
    <location>
        <begin position="366"/>
        <end position="388"/>
    </location>
</feature>
<evidence type="ECO:0000313" key="12">
    <source>
        <dbReference type="EMBL" id="SEQ08934.1"/>
    </source>
</evidence>
<evidence type="ECO:0000256" key="9">
    <source>
        <dbReference type="ARBA" id="ARBA00039733"/>
    </source>
</evidence>
<dbReference type="HAMAP" id="MF_01465">
    <property type="entry name" value="SecY"/>
    <property type="match status" value="1"/>
</dbReference>
<accession>A0A1H9D671</accession>
<evidence type="ECO:0000256" key="5">
    <source>
        <dbReference type="ARBA" id="ARBA00022927"/>
    </source>
</evidence>
<comment type="similarity">
    <text evidence="2 10 11">Belongs to the SecY/SEC61-alpha family.</text>
</comment>
<dbReference type="STRING" id="89093.SAMN04488558_10538"/>
<dbReference type="Proteomes" id="UP000198833">
    <property type="component" value="Unassembled WGS sequence"/>
</dbReference>
<feature type="transmembrane region" description="Helical" evidence="10">
    <location>
        <begin position="212"/>
        <end position="234"/>
    </location>
</feature>
<reference evidence="12 13" key="1">
    <citation type="submission" date="2016-10" db="EMBL/GenBank/DDBJ databases">
        <authorList>
            <person name="de Groot N.N."/>
        </authorList>
    </citation>
    <scope>NUCLEOTIDE SEQUENCE [LARGE SCALE GENOMIC DNA]</scope>
    <source>
        <strain evidence="12 13">DSM 15695</strain>
    </source>
</reference>
<name>A0A1H9D671_9LACT</name>
<dbReference type="EMBL" id="FOEN01000005">
    <property type="protein sequence ID" value="SEQ08934.1"/>
    <property type="molecule type" value="Genomic_DNA"/>
</dbReference>
<dbReference type="InterPro" id="IPR026593">
    <property type="entry name" value="SecY"/>
</dbReference>
<dbReference type="PROSITE" id="PS00755">
    <property type="entry name" value="SECY_1"/>
    <property type="match status" value="1"/>
</dbReference>
<evidence type="ECO:0000256" key="11">
    <source>
        <dbReference type="RuleBase" id="RU004349"/>
    </source>
</evidence>
<feature type="transmembrane region" description="Helical" evidence="10">
    <location>
        <begin position="394"/>
        <end position="412"/>
    </location>
</feature>
<evidence type="ECO:0000256" key="10">
    <source>
        <dbReference type="HAMAP-Rule" id="MF_01465"/>
    </source>
</evidence>
<dbReference type="PIRSF" id="PIRSF004557">
    <property type="entry name" value="SecY"/>
    <property type="match status" value="1"/>
</dbReference>
<dbReference type="Pfam" id="PF00344">
    <property type="entry name" value="SecY"/>
    <property type="match status" value="1"/>
</dbReference>
<evidence type="ECO:0000256" key="1">
    <source>
        <dbReference type="ARBA" id="ARBA00004141"/>
    </source>
</evidence>
<dbReference type="AlphaFoldDB" id="A0A1H9D671"/>
<dbReference type="GO" id="GO:0065002">
    <property type="term" value="P:intracellular protein transmembrane transport"/>
    <property type="evidence" value="ECO:0007669"/>
    <property type="project" value="UniProtKB-UniRule"/>
</dbReference>
<dbReference type="GO" id="GO:0006605">
    <property type="term" value="P:protein targeting"/>
    <property type="evidence" value="ECO:0007669"/>
    <property type="project" value="UniProtKB-UniRule"/>
</dbReference>
<evidence type="ECO:0000256" key="3">
    <source>
        <dbReference type="ARBA" id="ARBA00022448"/>
    </source>
</evidence>
<keyword evidence="3 10" id="KW-0813">Transport</keyword>
<dbReference type="InterPro" id="IPR002208">
    <property type="entry name" value="SecY/SEC61-alpha"/>
</dbReference>
<keyword evidence="13" id="KW-1185">Reference proteome</keyword>
<comment type="subcellular location">
    <subcellularLocation>
        <location evidence="10">Cell membrane</location>
        <topology evidence="10">Multi-pass membrane protein</topology>
    </subcellularLocation>
    <subcellularLocation>
        <location evidence="1">Membrane</location>
        <topology evidence="1">Multi-pass membrane protein</topology>
    </subcellularLocation>
</comment>
<dbReference type="SUPFAM" id="SSF103491">
    <property type="entry name" value="Preprotein translocase SecY subunit"/>
    <property type="match status" value="1"/>
</dbReference>
<dbReference type="NCBIfam" id="TIGR00967">
    <property type="entry name" value="3a0501s007"/>
    <property type="match status" value="1"/>
</dbReference>
<evidence type="ECO:0000256" key="6">
    <source>
        <dbReference type="ARBA" id="ARBA00022989"/>
    </source>
</evidence>
<keyword evidence="4 10" id="KW-0812">Transmembrane</keyword>
<feature type="transmembrane region" description="Helical" evidence="10">
    <location>
        <begin position="67"/>
        <end position="91"/>
    </location>
</feature>
<feature type="transmembrane region" description="Helical" evidence="10">
    <location>
        <begin position="112"/>
        <end position="132"/>
    </location>
</feature>
<feature type="transmembrane region" description="Helical" evidence="10">
    <location>
        <begin position="144"/>
        <end position="167"/>
    </location>
</feature>
<evidence type="ECO:0000256" key="7">
    <source>
        <dbReference type="ARBA" id="ARBA00023010"/>
    </source>
</evidence>